<comment type="function">
    <text evidence="3">Required for flagellar hook formation. May act as a scaffolding protein.</text>
</comment>
<feature type="region of interest" description="Disordered" evidence="4">
    <location>
        <begin position="206"/>
        <end position="266"/>
    </location>
</feature>
<evidence type="ECO:0000256" key="1">
    <source>
        <dbReference type="ARBA" id="ARBA00010577"/>
    </source>
</evidence>
<evidence type="ECO:0000256" key="4">
    <source>
        <dbReference type="SAM" id="MobiDB-lite"/>
    </source>
</evidence>
<keyword evidence="6" id="KW-0282">Flagellum</keyword>
<protein>
    <recommendedName>
        <fullName evidence="3">Basal-body rod modification protein FlgD</fullName>
    </recommendedName>
</protein>
<feature type="domain" description="FlgD Tudor-like" evidence="5">
    <location>
        <begin position="150"/>
        <end position="199"/>
    </location>
</feature>
<dbReference type="Pfam" id="PF03963">
    <property type="entry name" value="FlgD"/>
    <property type="match status" value="1"/>
</dbReference>
<keyword evidence="2 3" id="KW-1005">Bacterial flagellum biogenesis</keyword>
<dbReference type="InterPro" id="IPR025963">
    <property type="entry name" value="FLgD_Tudor"/>
</dbReference>
<comment type="caution">
    <text evidence="6">The sequence shown here is derived from an EMBL/GenBank/DDBJ whole genome shotgun (WGS) entry which is preliminary data.</text>
</comment>
<dbReference type="AlphaFoldDB" id="K6XHL1"/>
<organism evidence="6 7">
    <name type="scientific">Kineosphaera limosa NBRC 100340</name>
    <dbReference type="NCBI Taxonomy" id="1184609"/>
    <lineage>
        <taxon>Bacteria</taxon>
        <taxon>Bacillati</taxon>
        <taxon>Actinomycetota</taxon>
        <taxon>Actinomycetes</taxon>
        <taxon>Micrococcales</taxon>
        <taxon>Dermatophilaceae</taxon>
        <taxon>Kineosphaera</taxon>
    </lineage>
</organism>
<evidence type="ECO:0000313" key="7">
    <source>
        <dbReference type="Proteomes" id="UP000008366"/>
    </source>
</evidence>
<dbReference type="GO" id="GO:0044781">
    <property type="term" value="P:bacterial-type flagellum organization"/>
    <property type="evidence" value="ECO:0007669"/>
    <property type="project" value="UniProtKB-UniRule"/>
</dbReference>
<keyword evidence="6" id="KW-0969">Cilium</keyword>
<dbReference type="Proteomes" id="UP000008366">
    <property type="component" value="Unassembled WGS sequence"/>
</dbReference>
<proteinExistence type="inferred from homology"/>
<dbReference type="eggNOG" id="COG1843">
    <property type="taxonomic scope" value="Bacteria"/>
</dbReference>
<evidence type="ECO:0000313" key="6">
    <source>
        <dbReference type="EMBL" id="GAB98294.1"/>
    </source>
</evidence>
<evidence type="ECO:0000256" key="3">
    <source>
        <dbReference type="RuleBase" id="RU362076"/>
    </source>
</evidence>
<sequence>MSVAPTSGTAPTTTPAPETTYVTITQPDGTTYRLPQAKATWDPATKSWVATPSQEALDLAKRVNSQASNKMDGDMFIKLLVAQLKYQDPSKPMDTAAMMQQTASLAMVERMNEMSTNVDNMVKATQSLAETEKEMATAYVSMLMEQRMNSGVSLVGRTVTYADAKNPETKITGVVESVRFDKTGPILSVDGKDVPLTAVVAVKAAGAPDGTPTTPAPNPSGSTNQTTGSTGGTGSTPGDTGTPGTGTDAPAAPGDTGTPSTATSTA</sequence>
<feature type="compositionally biased region" description="Low complexity" evidence="4">
    <location>
        <begin position="236"/>
        <end position="266"/>
    </location>
</feature>
<comment type="similarity">
    <text evidence="1 3">Belongs to the FlgD family.</text>
</comment>
<evidence type="ECO:0000259" key="5">
    <source>
        <dbReference type="Pfam" id="PF13861"/>
    </source>
</evidence>
<dbReference type="RefSeq" id="WP_006594826.1">
    <property type="nucleotide sequence ID" value="NZ_BAHD01000123.1"/>
</dbReference>
<reference evidence="6 7" key="1">
    <citation type="submission" date="2012-08" db="EMBL/GenBank/DDBJ databases">
        <title>Whole genome shotgun sequence of Kineosphaera limosa NBRC 100340.</title>
        <authorList>
            <person name="Yoshida I."/>
            <person name="Isaki S."/>
            <person name="Hosoyama A."/>
            <person name="Tsuchikane K."/>
            <person name="Katsumata H."/>
            <person name="Ando Y."/>
            <person name="Ohji S."/>
            <person name="Hamada M."/>
            <person name="Tamura T."/>
            <person name="Yamazoe A."/>
            <person name="Yamazaki S."/>
            <person name="Fujita N."/>
        </authorList>
    </citation>
    <scope>NUCLEOTIDE SEQUENCE [LARGE SCALE GENOMIC DNA]</scope>
    <source>
        <strain evidence="6 7">NBRC 100340</strain>
    </source>
</reference>
<dbReference type="Pfam" id="PF13861">
    <property type="entry name" value="FLgD_tudor"/>
    <property type="match status" value="1"/>
</dbReference>
<accession>K6XHL1</accession>
<feature type="compositionally biased region" description="Low complexity" evidence="4">
    <location>
        <begin position="206"/>
        <end position="228"/>
    </location>
</feature>
<evidence type="ECO:0000256" key="2">
    <source>
        <dbReference type="ARBA" id="ARBA00022795"/>
    </source>
</evidence>
<keyword evidence="7" id="KW-1185">Reference proteome</keyword>
<dbReference type="STRING" id="1184609.KILIM_123_00020"/>
<keyword evidence="6" id="KW-0966">Cell projection</keyword>
<dbReference type="InterPro" id="IPR005648">
    <property type="entry name" value="FlgD"/>
</dbReference>
<gene>
    <name evidence="6" type="primary">flgD</name>
    <name evidence="6" type="ORF">KILIM_123_00020</name>
</gene>
<dbReference type="EMBL" id="BAHD01000123">
    <property type="protein sequence ID" value="GAB98294.1"/>
    <property type="molecule type" value="Genomic_DNA"/>
</dbReference>
<dbReference type="OrthoDB" id="9785233at2"/>
<name>K6XHL1_9MICO</name>
<feature type="region of interest" description="Disordered" evidence="4">
    <location>
        <begin position="1"/>
        <end position="20"/>
    </location>
</feature>